<accession>A0A4R4INC4</accession>
<comment type="caution">
    <text evidence="1">The sequence shown here is derived from an EMBL/GenBank/DDBJ whole genome shotgun (WGS) entry which is preliminary data.</text>
</comment>
<organism evidence="1 2">
    <name type="scientific">Photorhabdus luminescens subsp. mexicana</name>
    <dbReference type="NCBI Taxonomy" id="2100167"/>
    <lineage>
        <taxon>Bacteria</taxon>
        <taxon>Pseudomonadati</taxon>
        <taxon>Pseudomonadota</taxon>
        <taxon>Gammaproteobacteria</taxon>
        <taxon>Enterobacterales</taxon>
        <taxon>Morganellaceae</taxon>
        <taxon>Photorhabdus</taxon>
    </lineage>
</organism>
<protein>
    <submittedName>
        <fullName evidence="1">Uncharacterized protein</fullName>
    </submittedName>
</protein>
<evidence type="ECO:0000313" key="1">
    <source>
        <dbReference type="EMBL" id="TDB42090.1"/>
    </source>
</evidence>
<reference evidence="1 2" key="1">
    <citation type="journal article" date="2019" name="Int. J. Syst. Evol. Microbiol.">
        <title>Photorhabdus khanii subsp. guanajuatensis subsp. nov., isolated from Heterorhabditis atacamensis, and Photorhabdus luminescens subsp. mexicana subsp. nov., isolated from Heterorhabditis mexicana entomopathogenic nematodes.</title>
        <authorList>
            <person name="Machado R.A.R."/>
            <person name="Bruno P."/>
            <person name="Arce C.C.M."/>
            <person name="Liechti N."/>
            <person name="Kohler A."/>
            <person name="Bernal J."/>
            <person name="Bruggmann R."/>
            <person name="Turlings T.C.J."/>
        </authorList>
    </citation>
    <scope>NUCLEOTIDE SEQUENCE [LARGE SCALE GENOMIC DNA]</scope>
    <source>
        <strain evidence="1 2">MEX47-22</strain>
    </source>
</reference>
<dbReference type="EMBL" id="PUJX01000066">
    <property type="protein sequence ID" value="TDB42090.1"/>
    <property type="molecule type" value="Genomic_DNA"/>
</dbReference>
<sequence>MTKDSLVSAFNRVGDAVSALTQQGFTVMSIMIRDSAPRIQIARHTHCEQLIRNGKATYRYLGRNSDYRQGMFMHCGCQVYWSESLH</sequence>
<name>A0A4R4INC4_PHOLU</name>
<gene>
    <name evidence="1" type="ORF">C5468_25275</name>
</gene>
<proteinExistence type="predicted"/>
<dbReference type="AlphaFoldDB" id="A0A4R4INC4"/>
<evidence type="ECO:0000313" key="2">
    <source>
        <dbReference type="Proteomes" id="UP000295550"/>
    </source>
</evidence>
<dbReference type="Proteomes" id="UP000295550">
    <property type="component" value="Unassembled WGS sequence"/>
</dbReference>
<dbReference type="RefSeq" id="WP_036845594.1">
    <property type="nucleotide sequence ID" value="NZ_CAWOLF010000066.1"/>
</dbReference>